<sequence length="32" mass="3242">VILCGTVIVVGLVSSGFGSYSAISEIIAELFP</sequence>
<dbReference type="AlphaFoldDB" id="A0A2K3KM96"/>
<dbReference type="Proteomes" id="UP000236291">
    <property type="component" value="Unassembled WGS sequence"/>
</dbReference>
<dbReference type="EMBL" id="ASHM01101863">
    <property type="protein sequence ID" value="PNX67379.1"/>
    <property type="molecule type" value="Genomic_DNA"/>
</dbReference>
<reference evidence="1 2" key="1">
    <citation type="journal article" date="2014" name="Am. J. Bot.">
        <title>Genome assembly and annotation for red clover (Trifolium pratense; Fabaceae).</title>
        <authorList>
            <person name="Istvanek J."/>
            <person name="Jaros M."/>
            <person name="Krenek A."/>
            <person name="Repkova J."/>
        </authorList>
    </citation>
    <scope>NUCLEOTIDE SEQUENCE [LARGE SCALE GENOMIC DNA]</scope>
    <source>
        <strain evidence="2">cv. Tatra</strain>
        <tissue evidence="1">Young leaves</tissue>
    </source>
</reference>
<protein>
    <submittedName>
        <fullName evidence="1">Uncharacterized protein</fullName>
    </submittedName>
</protein>
<gene>
    <name evidence="1" type="ORF">L195_g055597</name>
</gene>
<evidence type="ECO:0000313" key="2">
    <source>
        <dbReference type="Proteomes" id="UP000236291"/>
    </source>
</evidence>
<organism evidence="1 2">
    <name type="scientific">Trifolium pratense</name>
    <name type="common">Red clover</name>
    <dbReference type="NCBI Taxonomy" id="57577"/>
    <lineage>
        <taxon>Eukaryota</taxon>
        <taxon>Viridiplantae</taxon>
        <taxon>Streptophyta</taxon>
        <taxon>Embryophyta</taxon>
        <taxon>Tracheophyta</taxon>
        <taxon>Spermatophyta</taxon>
        <taxon>Magnoliopsida</taxon>
        <taxon>eudicotyledons</taxon>
        <taxon>Gunneridae</taxon>
        <taxon>Pentapetalae</taxon>
        <taxon>rosids</taxon>
        <taxon>fabids</taxon>
        <taxon>Fabales</taxon>
        <taxon>Fabaceae</taxon>
        <taxon>Papilionoideae</taxon>
        <taxon>50 kb inversion clade</taxon>
        <taxon>NPAAA clade</taxon>
        <taxon>Hologalegina</taxon>
        <taxon>IRL clade</taxon>
        <taxon>Trifolieae</taxon>
        <taxon>Trifolium</taxon>
    </lineage>
</organism>
<evidence type="ECO:0000313" key="1">
    <source>
        <dbReference type="EMBL" id="PNX67379.1"/>
    </source>
</evidence>
<name>A0A2K3KM96_TRIPR</name>
<proteinExistence type="predicted"/>
<accession>A0A2K3KM96</accession>
<feature type="non-terminal residue" evidence="1">
    <location>
        <position position="1"/>
    </location>
</feature>
<reference evidence="1 2" key="2">
    <citation type="journal article" date="2017" name="Front. Plant Sci.">
        <title>Gene Classification and Mining of Molecular Markers Useful in Red Clover (Trifolium pratense) Breeding.</title>
        <authorList>
            <person name="Istvanek J."/>
            <person name="Dluhosova J."/>
            <person name="Dluhos P."/>
            <person name="Patkova L."/>
            <person name="Nedelnik J."/>
            <person name="Repkova J."/>
        </authorList>
    </citation>
    <scope>NUCLEOTIDE SEQUENCE [LARGE SCALE GENOMIC DNA]</scope>
    <source>
        <strain evidence="2">cv. Tatra</strain>
        <tissue evidence="1">Young leaves</tissue>
    </source>
</reference>
<comment type="caution">
    <text evidence="1">The sequence shown here is derived from an EMBL/GenBank/DDBJ whole genome shotgun (WGS) entry which is preliminary data.</text>
</comment>